<dbReference type="InterPro" id="IPR006225">
    <property type="entry name" value="PsdUridine_synth_RluC/D"/>
</dbReference>
<feature type="domain" description="Pseudouridine synthase RsuA/RluA-like" evidence="5">
    <location>
        <begin position="11"/>
        <end position="171"/>
    </location>
</feature>
<reference evidence="6 7" key="1">
    <citation type="journal article" date="2016" name="Nat. Commun.">
        <title>Thousands of microbial genomes shed light on interconnected biogeochemical processes in an aquifer system.</title>
        <authorList>
            <person name="Anantharaman K."/>
            <person name="Brown C.T."/>
            <person name="Hug L.A."/>
            <person name="Sharon I."/>
            <person name="Castelle C.J."/>
            <person name="Probst A.J."/>
            <person name="Thomas B.C."/>
            <person name="Singh A."/>
            <person name="Wilkins M.J."/>
            <person name="Karaoz U."/>
            <person name="Brodie E.L."/>
            <person name="Williams K.H."/>
            <person name="Hubbard S.S."/>
            <person name="Banfield J.F."/>
        </authorList>
    </citation>
    <scope>NUCLEOTIDE SEQUENCE [LARGE SCALE GENOMIC DNA]</scope>
</reference>
<dbReference type="InterPro" id="IPR006145">
    <property type="entry name" value="PsdUridine_synth_RsuA/RluA"/>
</dbReference>
<dbReference type="PROSITE" id="PS01129">
    <property type="entry name" value="PSI_RLU"/>
    <property type="match status" value="1"/>
</dbReference>
<dbReference type="SUPFAM" id="SSF55120">
    <property type="entry name" value="Pseudouridine synthase"/>
    <property type="match status" value="1"/>
</dbReference>
<dbReference type="InterPro" id="IPR020103">
    <property type="entry name" value="PsdUridine_synth_cat_dom_sf"/>
</dbReference>
<dbReference type="GO" id="GO:0000455">
    <property type="term" value="P:enzyme-directed rRNA pseudouridine synthesis"/>
    <property type="evidence" value="ECO:0007669"/>
    <property type="project" value="TreeGrafter"/>
</dbReference>
<dbReference type="Proteomes" id="UP000176609">
    <property type="component" value="Unassembled WGS sequence"/>
</dbReference>
<comment type="caution">
    <text evidence="6">The sequence shown here is derived from an EMBL/GenBank/DDBJ whole genome shotgun (WGS) entry which is preliminary data.</text>
</comment>
<dbReference type="Pfam" id="PF00849">
    <property type="entry name" value="PseudoU_synth_2"/>
    <property type="match status" value="1"/>
</dbReference>
<feature type="active site" evidence="3">
    <location>
        <position position="64"/>
    </location>
</feature>
<dbReference type="GO" id="GO:0009982">
    <property type="term" value="F:pseudouridine synthase activity"/>
    <property type="evidence" value="ECO:0007669"/>
    <property type="project" value="InterPro"/>
</dbReference>
<evidence type="ECO:0000256" key="1">
    <source>
        <dbReference type="ARBA" id="ARBA00010876"/>
    </source>
</evidence>
<evidence type="ECO:0000313" key="6">
    <source>
        <dbReference type="EMBL" id="OGG26990.1"/>
    </source>
</evidence>
<evidence type="ECO:0000259" key="5">
    <source>
        <dbReference type="Pfam" id="PF00849"/>
    </source>
</evidence>
<sequence length="238" mass="27527">MDVPIIFEDNNIIVINKPAGIVVNKSENVTEQTIQDWAEKRLQITNNHLQNNFYNRAGIVHRLDKETSGLLLIAKNPGDFIYLQEQFFKRTVIKKYHTLVHGEIKASEGEINAPVGRLPWNRRKYGVLNSGRQALTSFKTIGLYSLNEQVFSFLEITPHTGRTHQIRIHLKYLGFPVVSDKLYNGEKMYRQDLLFCPRLFLHASTLCLLHPKSKEQVIFNCKLEKDLLRVLDNLIKVS</sequence>
<gene>
    <name evidence="6" type="ORF">A2960_02485</name>
</gene>
<dbReference type="AlphaFoldDB" id="A0A1F6AQM5"/>
<dbReference type="InterPro" id="IPR050188">
    <property type="entry name" value="RluA_PseudoU_synthase"/>
</dbReference>
<proteinExistence type="inferred from homology"/>
<organism evidence="6 7">
    <name type="scientific">Candidatus Gottesmanbacteria bacterium RIFCSPLOWO2_01_FULL_39_12b</name>
    <dbReference type="NCBI Taxonomy" id="1798388"/>
    <lineage>
        <taxon>Bacteria</taxon>
        <taxon>Candidatus Gottesmaniibacteriota</taxon>
    </lineage>
</organism>
<protein>
    <recommendedName>
        <fullName evidence="4">Pseudouridine synthase</fullName>
        <ecNumber evidence="4">5.4.99.-</ecNumber>
    </recommendedName>
</protein>
<dbReference type="PANTHER" id="PTHR21600">
    <property type="entry name" value="MITOCHONDRIAL RNA PSEUDOURIDINE SYNTHASE"/>
    <property type="match status" value="1"/>
</dbReference>
<keyword evidence="2 4" id="KW-0413">Isomerase</keyword>
<evidence type="ECO:0000256" key="3">
    <source>
        <dbReference type="PIRSR" id="PIRSR606225-1"/>
    </source>
</evidence>
<evidence type="ECO:0000256" key="2">
    <source>
        <dbReference type="ARBA" id="ARBA00023235"/>
    </source>
</evidence>
<dbReference type="EMBL" id="MFJR01000007">
    <property type="protein sequence ID" value="OGG26990.1"/>
    <property type="molecule type" value="Genomic_DNA"/>
</dbReference>
<evidence type="ECO:0000256" key="4">
    <source>
        <dbReference type="RuleBase" id="RU362028"/>
    </source>
</evidence>
<dbReference type="GO" id="GO:0140098">
    <property type="term" value="F:catalytic activity, acting on RNA"/>
    <property type="evidence" value="ECO:0007669"/>
    <property type="project" value="UniProtKB-ARBA"/>
</dbReference>
<dbReference type="NCBIfam" id="TIGR00005">
    <property type="entry name" value="rluA_subfam"/>
    <property type="match status" value="1"/>
</dbReference>
<comment type="similarity">
    <text evidence="1 4">Belongs to the pseudouridine synthase RluA family.</text>
</comment>
<comment type="function">
    <text evidence="4">Responsible for synthesis of pseudouridine from uracil.</text>
</comment>
<dbReference type="CDD" id="cd02869">
    <property type="entry name" value="PseudoU_synth_RluA_like"/>
    <property type="match status" value="1"/>
</dbReference>
<dbReference type="Gene3D" id="3.30.2350.10">
    <property type="entry name" value="Pseudouridine synthase"/>
    <property type="match status" value="1"/>
</dbReference>
<dbReference type="PANTHER" id="PTHR21600:SF44">
    <property type="entry name" value="RIBOSOMAL LARGE SUBUNIT PSEUDOURIDINE SYNTHASE D"/>
    <property type="match status" value="1"/>
</dbReference>
<evidence type="ECO:0000313" key="7">
    <source>
        <dbReference type="Proteomes" id="UP000176609"/>
    </source>
</evidence>
<dbReference type="EC" id="5.4.99.-" evidence="4"/>
<comment type="catalytic activity">
    <reaction evidence="4">
        <text>a uridine in RNA = a pseudouridine in RNA</text>
        <dbReference type="Rhea" id="RHEA:48348"/>
        <dbReference type="Rhea" id="RHEA-COMP:12068"/>
        <dbReference type="Rhea" id="RHEA-COMP:12069"/>
        <dbReference type="ChEBI" id="CHEBI:65314"/>
        <dbReference type="ChEBI" id="CHEBI:65315"/>
    </reaction>
</comment>
<name>A0A1F6AQM5_9BACT</name>
<dbReference type="GO" id="GO:0003723">
    <property type="term" value="F:RNA binding"/>
    <property type="evidence" value="ECO:0007669"/>
    <property type="project" value="InterPro"/>
</dbReference>
<dbReference type="InterPro" id="IPR006224">
    <property type="entry name" value="PsdUridine_synth_RluA-like_CS"/>
</dbReference>
<accession>A0A1F6AQM5</accession>